<sequence>MQVPQINPYQPAYPAANAMPLMMPTAPTASML</sequence>
<gene>
    <name evidence="1" type="ORF">KIPB_014018</name>
</gene>
<reference evidence="1 2" key="1">
    <citation type="journal article" date="2018" name="PLoS ONE">
        <title>The draft genome of Kipferlia bialata reveals reductive genome evolution in fornicate parasites.</title>
        <authorList>
            <person name="Tanifuji G."/>
            <person name="Takabayashi S."/>
            <person name="Kume K."/>
            <person name="Takagi M."/>
            <person name="Nakayama T."/>
            <person name="Kamikawa R."/>
            <person name="Inagaki Y."/>
            <person name="Hashimoto T."/>
        </authorList>
    </citation>
    <scope>NUCLEOTIDE SEQUENCE [LARGE SCALE GENOMIC DNA]</scope>
    <source>
        <strain evidence="1">NY0173</strain>
    </source>
</reference>
<name>A0A9K3GPA7_9EUKA</name>
<dbReference type="EMBL" id="BDIP01006973">
    <property type="protein sequence ID" value="GIQ90989.1"/>
    <property type="molecule type" value="Genomic_DNA"/>
</dbReference>
<dbReference type="AlphaFoldDB" id="A0A9K3GPA7"/>
<evidence type="ECO:0000313" key="1">
    <source>
        <dbReference type="EMBL" id="GIQ90989.1"/>
    </source>
</evidence>
<dbReference type="Proteomes" id="UP000265618">
    <property type="component" value="Unassembled WGS sequence"/>
</dbReference>
<comment type="caution">
    <text evidence="1">The sequence shown here is derived from an EMBL/GenBank/DDBJ whole genome shotgun (WGS) entry which is preliminary data.</text>
</comment>
<proteinExistence type="predicted"/>
<accession>A0A9K3GPA7</accession>
<protein>
    <submittedName>
        <fullName evidence="1">Uncharacterized protein</fullName>
    </submittedName>
</protein>
<evidence type="ECO:0000313" key="2">
    <source>
        <dbReference type="Proteomes" id="UP000265618"/>
    </source>
</evidence>
<keyword evidence="2" id="KW-1185">Reference proteome</keyword>
<organism evidence="1 2">
    <name type="scientific">Kipferlia bialata</name>
    <dbReference type="NCBI Taxonomy" id="797122"/>
    <lineage>
        <taxon>Eukaryota</taxon>
        <taxon>Metamonada</taxon>
        <taxon>Carpediemonas-like organisms</taxon>
        <taxon>Kipferlia</taxon>
    </lineage>
</organism>
<feature type="non-terminal residue" evidence="1">
    <location>
        <position position="32"/>
    </location>
</feature>